<sequence>MASYYDWLLAAIAAALLAGAATSVHPAVAVHQGLAGGSLVSTLILYEILFRNPPTEPTRSSTAASVVVGSGWLLTVVLMY</sequence>
<keyword evidence="1" id="KW-1133">Transmembrane helix</keyword>
<evidence type="ECO:0000256" key="1">
    <source>
        <dbReference type="SAM" id="Phobius"/>
    </source>
</evidence>
<keyword evidence="1" id="KW-0812">Transmembrane</keyword>
<gene>
    <name evidence="2" type="ORF">C468_12282</name>
</gene>
<comment type="caution">
    <text evidence="2">The sequence shown here is derived from an EMBL/GenBank/DDBJ whole genome shotgun (WGS) entry which is preliminary data.</text>
</comment>
<feature type="transmembrane region" description="Helical" evidence="1">
    <location>
        <begin position="33"/>
        <end position="50"/>
    </location>
</feature>
<evidence type="ECO:0000313" key="3">
    <source>
        <dbReference type="Proteomes" id="UP000011546"/>
    </source>
</evidence>
<dbReference type="InterPro" id="IPR058328">
    <property type="entry name" value="DUF8015"/>
</dbReference>
<accession>M0NSU5</accession>
<dbReference type="RefSeq" id="WP_008849137.1">
    <property type="nucleotide sequence ID" value="NZ_AOJH01000076.1"/>
</dbReference>
<dbReference type="Proteomes" id="UP000011546">
    <property type="component" value="Unassembled WGS sequence"/>
</dbReference>
<proteinExistence type="predicted"/>
<dbReference type="Pfam" id="PF26047">
    <property type="entry name" value="DUF8015"/>
    <property type="match status" value="1"/>
</dbReference>
<reference evidence="2 3" key="1">
    <citation type="journal article" date="2014" name="PLoS Genet.">
        <title>Phylogenetically driven sequencing of extremely halophilic archaea reveals strategies for static and dynamic osmo-response.</title>
        <authorList>
            <person name="Becker E.A."/>
            <person name="Seitzer P.M."/>
            <person name="Tritt A."/>
            <person name="Larsen D."/>
            <person name="Krusor M."/>
            <person name="Yao A.I."/>
            <person name="Wu D."/>
            <person name="Madern D."/>
            <person name="Eisen J.A."/>
            <person name="Darling A.E."/>
            <person name="Facciotti M.T."/>
        </authorList>
    </citation>
    <scope>NUCLEOTIDE SEQUENCE [LARGE SCALE GENOMIC DNA]</scope>
    <source>
        <strain evidence="2 3">JCM 14978</strain>
    </source>
</reference>
<feature type="transmembrane region" description="Helical" evidence="1">
    <location>
        <begin position="62"/>
        <end position="79"/>
    </location>
</feature>
<dbReference type="PATRIC" id="fig|1230456.3.peg.2440"/>
<dbReference type="OrthoDB" id="205887at2157"/>
<protein>
    <submittedName>
        <fullName evidence="2">Uncharacterized protein</fullName>
    </submittedName>
</protein>
<organism evidence="2 3">
    <name type="scientific">Halorubrum kocurii JCM 14978</name>
    <dbReference type="NCBI Taxonomy" id="1230456"/>
    <lineage>
        <taxon>Archaea</taxon>
        <taxon>Methanobacteriati</taxon>
        <taxon>Methanobacteriota</taxon>
        <taxon>Stenosarchaea group</taxon>
        <taxon>Halobacteria</taxon>
        <taxon>Halobacteriales</taxon>
        <taxon>Haloferacaceae</taxon>
        <taxon>Halorubrum</taxon>
    </lineage>
</organism>
<dbReference type="EMBL" id="AOJH01000076">
    <property type="protein sequence ID" value="EMA60846.1"/>
    <property type="molecule type" value="Genomic_DNA"/>
</dbReference>
<evidence type="ECO:0000313" key="2">
    <source>
        <dbReference type="EMBL" id="EMA60846.1"/>
    </source>
</evidence>
<keyword evidence="3" id="KW-1185">Reference proteome</keyword>
<keyword evidence="1" id="KW-0472">Membrane</keyword>
<name>M0NSU5_9EURY</name>
<dbReference type="AlphaFoldDB" id="M0NSU5"/>